<gene>
    <name evidence="2" type="ORF">A1359_06890</name>
</gene>
<evidence type="ECO:0000256" key="1">
    <source>
        <dbReference type="SAM" id="Phobius"/>
    </source>
</evidence>
<keyword evidence="3" id="KW-1185">Reference proteome</keyword>
<name>A0A177NHI4_9GAMM</name>
<comment type="caution">
    <text evidence="2">The sequence shown here is derived from an EMBL/GenBank/DDBJ whole genome shotgun (WGS) entry which is preliminary data.</text>
</comment>
<dbReference type="OrthoDB" id="136948at2"/>
<organism evidence="2 3">
    <name type="scientific">Methylomonas lenta</name>
    <dbReference type="NCBI Taxonomy" id="980561"/>
    <lineage>
        <taxon>Bacteria</taxon>
        <taxon>Pseudomonadati</taxon>
        <taxon>Pseudomonadota</taxon>
        <taxon>Gammaproteobacteria</taxon>
        <taxon>Methylococcales</taxon>
        <taxon>Methylococcaceae</taxon>
        <taxon>Methylomonas</taxon>
    </lineage>
</organism>
<evidence type="ECO:0000313" key="3">
    <source>
        <dbReference type="Proteomes" id="UP000078476"/>
    </source>
</evidence>
<accession>A0A177NHI4</accession>
<dbReference type="EMBL" id="LUUI01000092">
    <property type="protein sequence ID" value="OAI16913.1"/>
    <property type="molecule type" value="Genomic_DNA"/>
</dbReference>
<dbReference type="STRING" id="980561.A1359_06890"/>
<keyword evidence="1" id="KW-1133">Transmembrane helix</keyword>
<reference evidence="2 3" key="1">
    <citation type="submission" date="2016-03" db="EMBL/GenBank/DDBJ databases">
        <authorList>
            <person name="Ploux O."/>
        </authorList>
    </citation>
    <scope>NUCLEOTIDE SEQUENCE [LARGE SCALE GENOMIC DNA]</scope>
    <source>
        <strain evidence="2 3">R-45370</strain>
    </source>
</reference>
<dbReference type="AlphaFoldDB" id="A0A177NHI4"/>
<dbReference type="Proteomes" id="UP000078476">
    <property type="component" value="Unassembled WGS sequence"/>
</dbReference>
<evidence type="ECO:0000313" key="2">
    <source>
        <dbReference type="EMBL" id="OAI16913.1"/>
    </source>
</evidence>
<sequence length="619" mass="69618">MVAQHKPVLRAPYYADEGDGCLIHRYLDEDFVTRHLQAMQQGTLQGNRGQNWRFEDRFADDKSQPWLRLPVHRTFYMVSCEVVCDTFASPAFNPQNITSAGFVVRRRDGSRWLQTNGVAQGWQAGNNKDDDPDHVRQLRRQKLIRPRLPEPLPSGEESYPLHAQLITASRADGRQRKHTLLYGYLPLSGSVQTNVIEQRSRQDYFVDSLPWPFGRQDQAENSVLVWQAGDGHLMTNAAAKPALVKLINQLVSRYQLLDSSIAANKPLNALLNDVHFYRLPDTARYQQSRQKLALVGQNCTAVAEALSLLPIGNLGEKIQALAIKRASQPGLPYPNLLEADDFAADRLAADTVQALQWLAGVSTLTQQIRAQAAANPAVFALQAAISAADASLRSLQSYLSNIDNFKLQSLQTYLDTNKTQLLAKASIDEEQADILLNLEADWHLFINEQQAMTLREHLFERSINHTQDYVDSLQIPRYQQNPGDSYYIKPFVRYRDDKGCEQIVWGSNSETFRVAAPFDPEASRPQAIQMPKLSDLKRGLAKGATFVAPKDLAATLKKIGLEMPPTEKSGNSFGLEWIISFSLPVITICAMLLLMIVLNLLNLFFQWLPYAITLIPKPK</sequence>
<keyword evidence="1" id="KW-0812">Transmembrane</keyword>
<protein>
    <submittedName>
        <fullName evidence="2">Uncharacterized protein</fullName>
    </submittedName>
</protein>
<feature type="transmembrane region" description="Helical" evidence="1">
    <location>
        <begin position="577"/>
        <end position="601"/>
    </location>
</feature>
<dbReference type="RefSeq" id="WP_066980653.1">
    <property type="nucleotide sequence ID" value="NZ_LUUI01000092.1"/>
</dbReference>
<proteinExistence type="predicted"/>
<keyword evidence="1" id="KW-0472">Membrane</keyword>